<protein>
    <submittedName>
        <fullName evidence="3">Transposase</fullName>
    </submittedName>
</protein>
<sequence length="564" mass="62528">MGSKVNLFAAIRRDARVEGLSRRALARKYRVHRRTIAQALESPVPPERKPRTQTAPKLDLVRAHIDAMLRQDLDAPRKQHQTATRIWNRLIDEHEAEVSYAVVRDYVRRRRPEIETEAGKRVVSAFVQQQHAPGMEAEVDFGEVWVVLAGVKTKCHLFVFRLSASGKAVHRVYPTQAQEAFLEGHIAAFETIQGVPALHIKYDNLTPAVVRVIHGTRDRVENDRWVLFRSHYGFDAFYCEPGIDGAHEKGGVEGEVGRFRRTWLSPMPVVDSLDQLNAMIAEWDARDDARRITGRRSSVGEDFTLEQPLLQSLPAERFDPGLVLHPRVDRSALVTVWQAKYSVPARLIGRQVRVSLRASELVVFDGRQQVARHPRVVERFGESIVLDHYLEVLQHKPGALPGSTALAAARTSGTFTATHEAFWQESRKVNGESRGTRELIDVLLLHRSMRAADVIAGIRAALTVGAVTADVVAVEARLHASGTVLAGGSSSDRHLARQNDDDGKRVVSLTQRRLTDPAAVIAGLPADARPLPSVAAYDELLQRRTKTTPPSGVDVAGSLEGSTA</sequence>
<dbReference type="PANTHER" id="PTHR35004:SF7">
    <property type="entry name" value="INTEGRASE PROTEIN"/>
    <property type="match status" value="1"/>
</dbReference>
<dbReference type="NCBIfam" id="NF033546">
    <property type="entry name" value="transpos_IS21"/>
    <property type="match status" value="1"/>
</dbReference>
<accession>A0A1P8U5H0</accession>
<dbReference type="OrthoDB" id="2065409at2"/>
<gene>
    <name evidence="3" type="ORF">BOH66_02910</name>
</gene>
<dbReference type="InterPro" id="IPR054353">
    <property type="entry name" value="IstA-like_C"/>
</dbReference>
<dbReference type="AlphaFoldDB" id="A0A1P8U5H0"/>
<proteinExistence type="predicted"/>
<dbReference type="Pfam" id="PF22483">
    <property type="entry name" value="Mu-transpos_C_2"/>
    <property type="match status" value="1"/>
</dbReference>
<organism evidence="3 4">
    <name type="scientific">Microbacterium aurum</name>
    <dbReference type="NCBI Taxonomy" id="36805"/>
    <lineage>
        <taxon>Bacteria</taxon>
        <taxon>Bacillati</taxon>
        <taxon>Actinomycetota</taxon>
        <taxon>Actinomycetes</taxon>
        <taxon>Micrococcales</taxon>
        <taxon>Microbacteriaceae</taxon>
        <taxon>Microbacterium</taxon>
    </lineage>
</organism>
<dbReference type="RefSeq" id="WP_076689127.1">
    <property type="nucleotide sequence ID" value="NZ_CP018762.1"/>
</dbReference>
<evidence type="ECO:0000256" key="1">
    <source>
        <dbReference type="SAM" id="MobiDB-lite"/>
    </source>
</evidence>
<feature type="domain" description="Transposase for insertion sequence element IS21-like C-terminal" evidence="2">
    <location>
        <begin position="313"/>
        <end position="379"/>
    </location>
</feature>
<dbReference type="Proteomes" id="UP000187185">
    <property type="component" value="Chromosome"/>
</dbReference>
<dbReference type="EMBL" id="CP018762">
    <property type="protein sequence ID" value="APZ33349.1"/>
    <property type="molecule type" value="Genomic_DNA"/>
</dbReference>
<name>A0A1P8U5H0_9MICO</name>
<dbReference type="PANTHER" id="PTHR35004">
    <property type="entry name" value="TRANSPOSASE RV3428C-RELATED"/>
    <property type="match status" value="1"/>
</dbReference>
<dbReference type="KEGG" id="maur:BOH66_02910"/>
<dbReference type="STRING" id="36805.BOH66_02910"/>
<feature type="region of interest" description="Disordered" evidence="1">
    <location>
        <begin position="542"/>
        <end position="564"/>
    </location>
</feature>
<evidence type="ECO:0000259" key="2">
    <source>
        <dbReference type="Pfam" id="PF22483"/>
    </source>
</evidence>
<keyword evidence="4" id="KW-1185">Reference proteome</keyword>
<reference evidence="3 4" key="1">
    <citation type="submission" date="2016-12" db="EMBL/GenBank/DDBJ databases">
        <title>Complete genome sequence of Microbacterium aurum KACC 15219.</title>
        <authorList>
            <person name="Jung Y."/>
            <person name="Shin J.-H."/>
            <person name="Lee Y.-J."/>
            <person name="Yi H."/>
            <person name="Bahn Y.-S."/>
            <person name="Kim J.F."/>
            <person name="Lee D.-W."/>
        </authorList>
    </citation>
    <scope>NUCLEOTIDE SEQUENCE [LARGE SCALE GENOMIC DNA]</scope>
    <source>
        <strain evidence="3 4">KACC 15219</strain>
    </source>
</reference>
<evidence type="ECO:0000313" key="3">
    <source>
        <dbReference type="EMBL" id="APZ33349.1"/>
    </source>
</evidence>
<evidence type="ECO:0000313" key="4">
    <source>
        <dbReference type="Proteomes" id="UP000187185"/>
    </source>
</evidence>